<sequence>LISPLTSVVSFLEMAWYGFIDLLAITPGTWRKNVTLRYRLARFCHCCLDTDAMPRLHLQFVNPEHLKHVSLQRDLKWFGRVLILVVLSAQYLQAGLLLTRRILTGTAATIDYAMSFLVLSGLIALFRSLAISLAHSAWQLDPDFLPCAEKECQLPSCRTFKKEQGFPHPIGLILYGYNFTTTPRRVLDWLAAGYAQLEIVTHHRSGVKSHMSTMFGLQIIWRFTIYVLIFWSMWSEKPSNDEKLAEESVSTTNPIEDALP</sequence>
<keyword evidence="1" id="KW-0472">Membrane</keyword>
<evidence type="ECO:0000313" key="2">
    <source>
        <dbReference type="EMBL" id="KAF2026129.1"/>
    </source>
</evidence>
<reference evidence="2" key="1">
    <citation type="journal article" date="2020" name="Stud. Mycol.">
        <title>101 Dothideomycetes genomes: a test case for predicting lifestyles and emergence of pathogens.</title>
        <authorList>
            <person name="Haridas S."/>
            <person name="Albert R."/>
            <person name="Binder M."/>
            <person name="Bloem J."/>
            <person name="Labutti K."/>
            <person name="Salamov A."/>
            <person name="Andreopoulos B."/>
            <person name="Baker S."/>
            <person name="Barry K."/>
            <person name="Bills G."/>
            <person name="Bluhm B."/>
            <person name="Cannon C."/>
            <person name="Castanera R."/>
            <person name="Culley D."/>
            <person name="Daum C."/>
            <person name="Ezra D."/>
            <person name="Gonzalez J."/>
            <person name="Henrissat B."/>
            <person name="Kuo A."/>
            <person name="Liang C."/>
            <person name="Lipzen A."/>
            <person name="Lutzoni F."/>
            <person name="Magnuson J."/>
            <person name="Mondo S."/>
            <person name="Nolan M."/>
            <person name="Ohm R."/>
            <person name="Pangilinan J."/>
            <person name="Park H.-J."/>
            <person name="Ramirez L."/>
            <person name="Alfaro M."/>
            <person name="Sun H."/>
            <person name="Tritt A."/>
            <person name="Yoshinaga Y."/>
            <person name="Zwiers L.-H."/>
            <person name="Turgeon B."/>
            <person name="Goodwin S."/>
            <person name="Spatafora J."/>
            <person name="Crous P."/>
            <person name="Grigoriev I."/>
        </authorList>
    </citation>
    <scope>NUCLEOTIDE SEQUENCE</scope>
    <source>
        <strain evidence="2">CBS 110217</strain>
    </source>
</reference>
<organism evidence="2 3">
    <name type="scientific">Setomelanomma holmii</name>
    <dbReference type="NCBI Taxonomy" id="210430"/>
    <lineage>
        <taxon>Eukaryota</taxon>
        <taxon>Fungi</taxon>
        <taxon>Dikarya</taxon>
        <taxon>Ascomycota</taxon>
        <taxon>Pezizomycotina</taxon>
        <taxon>Dothideomycetes</taxon>
        <taxon>Pleosporomycetidae</taxon>
        <taxon>Pleosporales</taxon>
        <taxon>Pleosporineae</taxon>
        <taxon>Phaeosphaeriaceae</taxon>
        <taxon>Setomelanomma</taxon>
    </lineage>
</organism>
<feature type="transmembrane region" description="Helical" evidence="1">
    <location>
        <begin position="14"/>
        <end position="30"/>
    </location>
</feature>
<gene>
    <name evidence="2" type="ORF">EK21DRAFT_27568</name>
</gene>
<name>A0A9P4LJJ6_9PLEO</name>
<feature type="transmembrane region" description="Helical" evidence="1">
    <location>
        <begin position="214"/>
        <end position="234"/>
    </location>
</feature>
<feature type="non-terminal residue" evidence="2">
    <location>
        <position position="1"/>
    </location>
</feature>
<evidence type="ECO:0000313" key="3">
    <source>
        <dbReference type="Proteomes" id="UP000799777"/>
    </source>
</evidence>
<comment type="caution">
    <text evidence="2">The sequence shown here is derived from an EMBL/GenBank/DDBJ whole genome shotgun (WGS) entry which is preliminary data.</text>
</comment>
<dbReference type="EMBL" id="ML978249">
    <property type="protein sequence ID" value="KAF2026129.1"/>
    <property type="molecule type" value="Genomic_DNA"/>
</dbReference>
<feature type="transmembrane region" description="Helical" evidence="1">
    <location>
        <begin position="77"/>
        <end position="96"/>
    </location>
</feature>
<dbReference type="OrthoDB" id="3681186at2759"/>
<protein>
    <submittedName>
        <fullName evidence="2">Uncharacterized protein</fullName>
    </submittedName>
</protein>
<keyword evidence="3" id="KW-1185">Reference proteome</keyword>
<proteinExistence type="predicted"/>
<feature type="non-terminal residue" evidence="2">
    <location>
        <position position="260"/>
    </location>
</feature>
<dbReference type="Proteomes" id="UP000799777">
    <property type="component" value="Unassembled WGS sequence"/>
</dbReference>
<keyword evidence="1" id="KW-0812">Transmembrane</keyword>
<accession>A0A9P4LJJ6</accession>
<feature type="transmembrane region" description="Helical" evidence="1">
    <location>
        <begin position="102"/>
        <end position="126"/>
    </location>
</feature>
<dbReference type="AlphaFoldDB" id="A0A9P4LJJ6"/>
<keyword evidence="1" id="KW-1133">Transmembrane helix</keyword>
<evidence type="ECO:0000256" key="1">
    <source>
        <dbReference type="SAM" id="Phobius"/>
    </source>
</evidence>